<dbReference type="Proteomes" id="UP001597493">
    <property type="component" value="Unassembled WGS sequence"/>
</dbReference>
<name>A0ABW5R4Q3_9BACL</name>
<dbReference type="EMBL" id="JBHUMY010000043">
    <property type="protein sequence ID" value="MFD2663466.1"/>
    <property type="molecule type" value="Genomic_DNA"/>
</dbReference>
<keyword evidence="2" id="KW-1185">Reference proteome</keyword>
<evidence type="ECO:0000313" key="2">
    <source>
        <dbReference type="Proteomes" id="UP001597493"/>
    </source>
</evidence>
<accession>A0ABW5R4Q3</accession>
<proteinExistence type="predicted"/>
<gene>
    <name evidence="1" type="ORF">ACFSW5_24820</name>
</gene>
<reference evidence="2" key="1">
    <citation type="journal article" date="2019" name="Int. J. Syst. Evol. Microbiol.">
        <title>The Global Catalogue of Microorganisms (GCM) 10K type strain sequencing project: providing services to taxonomists for standard genome sequencing and annotation.</title>
        <authorList>
            <consortium name="The Broad Institute Genomics Platform"/>
            <consortium name="The Broad Institute Genome Sequencing Center for Infectious Disease"/>
            <person name="Wu L."/>
            <person name="Ma J."/>
        </authorList>
    </citation>
    <scope>NUCLEOTIDE SEQUENCE [LARGE SCALE GENOMIC DNA]</scope>
    <source>
        <strain evidence="2">TISTR 1827</strain>
    </source>
</reference>
<evidence type="ECO:0000313" key="1">
    <source>
        <dbReference type="EMBL" id="MFD2663466.1"/>
    </source>
</evidence>
<sequence length="104" mass="11728">MTNQSPVKLKTHFKKDALRCVELLRKSIAAASISDDAKKVINEFLKVSYGEIEDKLKIIIMSTYFTFLGKMDLENKEAPKNAELQEKLLKDLDMVKKALAPGKA</sequence>
<dbReference type="RefSeq" id="WP_379279547.1">
    <property type="nucleotide sequence ID" value="NZ_JBHUGT010000055.1"/>
</dbReference>
<protein>
    <submittedName>
        <fullName evidence="1">Uncharacterized protein</fullName>
    </submittedName>
</protein>
<organism evidence="1 2">
    <name type="scientific">Paenibacillus thailandensis</name>
    <dbReference type="NCBI Taxonomy" id="393250"/>
    <lineage>
        <taxon>Bacteria</taxon>
        <taxon>Bacillati</taxon>
        <taxon>Bacillota</taxon>
        <taxon>Bacilli</taxon>
        <taxon>Bacillales</taxon>
        <taxon>Paenibacillaceae</taxon>
        <taxon>Paenibacillus</taxon>
    </lineage>
</organism>
<comment type="caution">
    <text evidence="1">The sequence shown here is derived from an EMBL/GenBank/DDBJ whole genome shotgun (WGS) entry which is preliminary data.</text>
</comment>